<dbReference type="PANTHER" id="PTHR30614:SF20">
    <property type="entry name" value="GLUTAMINE TRANSPORT SYSTEM PERMEASE PROTEIN GLNP"/>
    <property type="match status" value="1"/>
</dbReference>
<dbReference type="InterPro" id="IPR043429">
    <property type="entry name" value="ArtM/GltK/GlnP/TcyL/YhdX-like"/>
</dbReference>
<keyword evidence="7" id="KW-0029">Amino-acid transport</keyword>
<feature type="transmembrane region" description="Helical" evidence="10">
    <location>
        <begin position="20"/>
        <end position="41"/>
    </location>
</feature>
<proteinExistence type="inferred from homology"/>
<reference evidence="12" key="1">
    <citation type="submission" date="2016-01" db="EMBL/GenBank/DDBJ databases">
        <authorList>
            <person name="Regsiter A."/>
            <person name="william w."/>
        </authorList>
    </citation>
    <scope>NUCLEOTIDE SEQUENCE</scope>
    <source>
        <strain evidence="12">NCPPB 1641</strain>
    </source>
</reference>
<dbReference type="SUPFAM" id="SSF161098">
    <property type="entry name" value="MetI-like"/>
    <property type="match status" value="1"/>
</dbReference>
<dbReference type="AlphaFoldDB" id="A0A1S7U9M6"/>
<dbReference type="InterPro" id="IPR000515">
    <property type="entry name" value="MetI-like"/>
</dbReference>
<evidence type="ECO:0000256" key="4">
    <source>
        <dbReference type="ARBA" id="ARBA00022448"/>
    </source>
</evidence>
<keyword evidence="5" id="KW-1003">Cell membrane</keyword>
<dbReference type="GO" id="GO:0043190">
    <property type="term" value="C:ATP-binding cassette (ABC) transporter complex"/>
    <property type="evidence" value="ECO:0007669"/>
    <property type="project" value="InterPro"/>
</dbReference>
<feature type="domain" description="ABC transmembrane type-1" evidence="11">
    <location>
        <begin position="15"/>
        <end position="207"/>
    </location>
</feature>
<evidence type="ECO:0000256" key="1">
    <source>
        <dbReference type="ARBA" id="ARBA00003159"/>
    </source>
</evidence>
<keyword evidence="9 10" id="KW-0472">Membrane</keyword>
<comment type="caution">
    <text evidence="12">The sequence shown here is derived from an EMBL/GenBank/DDBJ whole genome shotgun (WGS) entry which is preliminary data.</text>
</comment>
<organism evidence="12 13">
    <name type="scientific">Agrobacterium deltaense NCPPB 1641</name>
    <dbReference type="NCBI Taxonomy" id="1183425"/>
    <lineage>
        <taxon>Bacteria</taxon>
        <taxon>Pseudomonadati</taxon>
        <taxon>Pseudomonadota</taxon>
        <taxon>Alphaproteobacteria</taxon>
        <taxon>Hyphomicrobiales</taxon>
        <taxon>Rhizobiaceae</taxon>
        <taxon>Rhizobium/Agrobacterium group</taxon>
        <taxon>Agrobacterium</taxon>
    </lineage>
</organism>
<accession>A0A1S7U9M6</accession>
<evidence type="ECO:0000259" key="11">
    <source>
        <dbReference type="PROSITE" id="PS50928"/>
    </source>
</evidence>
<comment type="subcellular location">
    <subcellularLocation>
        <location evidence="2">Cell inner membrane</location>
        <topology evidence="2">Multi-pass membrane protein</topology>
    </subcellularLocation>
    <subcellularLocation>
        <location evidence="10">Cell membrane</location>
        <topology evidence="10">Multi-pass membrane protein</topology>
    </subcellularLocation>
</comment>
<feature type="transmembrane region" description="Helical" evidence="10">
    <location>
        <begin position="53"/>
        <end position="75"/>
    </location>
</feature>
<comment type="similarity">
    <text evidence="3">Belongs to the binding-protein-dependent transport system permease family. HisMQ subfamily.</text>
</comment>
<dbReference type="GO" id="GO:0022857">
    <property type="term" value="F:transmembrane transporter activity"/>
    <property type="evidence" value="ECO:0007669"/>
    <property type="project" value="InterPro"/>
</dbReference>
<evidence type="ECO:0000256" key="10">
    <source>
        <dbReference type="RuleBase" id="RU363032"/>
    </source>
</evidence>
<dbReference type="RefSeq" id="WP_080855189.1">
    <property type="nucleotide sequence ID" value="NZ_LT009777.1"/>
</dbReference>
<dbReference type="Pfam" id="PF00528">
    <property type="entry name" value="BPD_transp_1"/>
    <property type="match status" value="1"/>
</dbReference>
<dbReference type="CDD" id="cd06261">
    <property type="entry name" value="TM_PBP2"/>
    <property type="match status" value="1"/>
</dbReference>
<evidence type="ECO:0000256" key="2">
    <source>
        <dbReference type="ARBA" id="ARBA00004429"/>
    </source>
</evidence>
<dbReference type="Proteomes" id="UP000192140">
    <property type="component" value="Unassembled WGS sequence"/>
</dbReference>
<evidence type="ECO:0000256" key="5">
    <source>
        <dbReference type="ARBA" id="ARBA00022475"/>
    </source>
</evidence>
<dbReference type="GO" id="GO:0006865">
    <property type="term" value="P:amino acid transport"/>
    <property type="evidence" value="ECO:0007669"/>
    <property type="project" value="UniProtKB-KW"/>
</dbReference>
<evidence type="ECO:0000256" key="6">
    <source>
        <dbReference type="ARBA" id="ARBA00022692"/>
    </source>
</evidence>
<evidence type="ECO:0000256" key="3">
    <source>
        <dbReference type="ARBA" id="ARBA00010072"/>
    </source>
</evidence>
<feature type="transmembrane region" description="Helical" evidence="10">
    <location>
        <begin position="81"/>
        <end position="103"/>
    </location>
</feature>
<evidence type="ECO:0000313" key="13">
    <source>
        <dbReference type="Proteomes" id="UP000192140"/>
    </source>
</evidence>
<protein>
    <submittedName>
        <fullName evidence="12">Amino acid ABC transporter, permease</fullName>
    </submittedName>
</protein>
<keyword evidence="4 10" id="KW-0813">Transport</keyword>
<name>A0A1S7U9M6_9HYPH</name>
<dbReference type="Gene3D" id="1.10.3720.10">
    <property type="entry name" value="MetI-like"/>
    <property type="match status" value="1"/>
</dbReference>
<evidence type="ECO:0000256" key="9">
    <source>
        <dbReference type="ARBA" id="ARBA00023136"/>
    </source>
</evidence>
<keyword evidence="8 10" id="KW-1133">Transmembrane helix</keyword>
<keyword evidence="6 10" id="KW-0812">Transmembrane</keyword>
<gene>
    <name evidence="12" type="ORF">AGR7A_pAt20253</name>
</gene>
<keyword evidence="13" id="KW-1185">Reference proteome</keyword>
<evidence type="ECO:0000313" key="12">
    <source>
        <dbReference type="EMBL" id="CVI63495.1"/>
    </source>
</evidence>
<dbReference type="InterPro" id="IPR035906">
    <property type="entry name" value="MetI-like_sf"/>
</dbReference>
<feature type="transmembrane region" description="Helical" evidence="10">
    <location>
        <begin position="189"/>
        <end position="210"/>
    </location>
</feature>
<dbReference type="PROSITE" id="PS50928">
    <property type="entry name" value="ABC_TM1"/>
    <property type="match status" value="1"/>
</dbReference>
<dbReference type="NCBIfam" id="TIGR01726">
    <property type="entry name" value="HEQRo_perm_3TM"/>
    <property type="match status" value="1"/>
</dbReference>
<evidence type="ECO:0000256" key="7">
    <source>
        <dbReference type="ARBA" id="ARBA00022970"/>
    </source>
</evidence>
<comment type="function">
    <text evidence="1">Part of the binding-protein-dependent transport system for glutamine; probably responsible for the translocation of the substrate across the membrane.</text>
</comment>
<sequence length="221" mass="23946">MFLNWGSFWDLYPQLLAGARLTAFISLVSFACAIGVAFLVATGKLSRFRVARTIATIYVEIIRNTPLLLQVYVIFYGLPSLGFRFSPVTASIIGLSLNVGAYLGEIFRAGVKSVPPGQREAATALGMRPLQKLFYIIVPVSLRNIFPAFSNMAVATVLGSSLASVISVAELTGATNEISARTYLTIEVYSFSAVIYLALTLGLSLCLALFERLLFPSRSRG</sequence>
<dbReference type="EMBL" id="FCNP01000049">
    <property type="protein sequence ID" value="CVI63495.1"/>
    <property type="molecule type" value="Genomic_DNA"/>
</dbReference>
<evidence type="ECO:0000256" key="8">
    <source>
        <dbReference type="ARBA" id="ARBA00022989"/>
    </source>
</evidence>
<dbReference type="PANTHER" id="PTHR30614">
    <property type="entry name" value="MEMBRANE COMPONENT OF AMINO ACID ABC TRANSPORTER"/>
    <property type="match status" value="1"/>
</dbReference>
<dbReference type="InterPro" id="IPR010065">
    <property type="entry name" value="AA_ABC_transptr_permease_3TM"/>
</dbReference>